<comment type="caution">
    <text evidence="1">The sequence shown here is derived from an EMBL/GenBank/DDBJ whole genome shotgun (WGS) entry which is preliminary data.</text>
</comment>
<dbReference type="EMBL" id="JAHRHJ020000009">
    <property type="protein sequence ID" value="KAH9300754.1"/>
    <property type="molecule type" value="Genomic_DNA"/>
</dbReference>
<evidence type="ECO:0000313" key="2">
    <source>
        <dbReference type="Proteomes" id="UP000824469"/>
    </source>
</evidence>
<organism evidence="1 2">
    <name type="scientific">Taxus chinensis</name>
    <name type="common">Chinese yew</name>
    <name type="synonym">Taxus wallichiana var. chinensis</name>
    <dbReference type="NCBI Taxonomy" id="29808"/>
    <lineage>
        <taxon>Eukaryota</taxon>
        <taxon>Viridiplantae</taxon>
        <taxon>Streptophyta</taxon>
        <taxon>Embryophyta</taxon>
        <taxon>Tracheophyta</taxon>
        <taxon>Spermatophyta</taxon>
        <taxon>Pinopsida</taxon>
        <taxon>Pinidae</taxon>
        <taxon>Conifers II</taxon>
        <taxon>Cupressales</taxon>
        <taxon>Taxaceae</taxon>
        <taxon>Taxus</taxon>
    </lineage>
</organism>
<feature type="non-terminal residue" evidence="1">
    <location>
        <position position="63"/>
    </location>
</feature>
<keyword evidence="2" id="KW-1185">Reference proteome</keyword>
<dbReference type="Proteomes" id="UP000824469">
    <property type="component" value="Unassembled WGS sequence"/>
</dbReference>
<reference evidence="1 2" key="1">
    <citation type="journal article" date="2021" name="Nat. Plants">
        <title>The Taxus genome provides insights into paclitaxel biosynthesis.</title>
        <authorList>
            <person name="Xiong X."/>
            <person name="Gou J."/>
            <person name="Liao Q."/>
            <person name="Li Y."/>
            <person name="Zhou Q."/>
            <person name="Bi G."/>
            <person name="Li C."/>
            <person name="Du R."/>
            <person name="Wang X."/>
            <person name="Sun T."/>
            <person name="Guo L."/>
            <person name="Liang H."/>
            <person name="Lu P."/>
            <person name="Wu Y."/>
            <person name="Zhang Z."/>
            <person name="Ro D.K."/>
            <person name="Shang Y."/>
            <person name="Huang S."/>
            <person name="Yan J."/>
        </authorList>
    </citation>
    <scope>NUCLEOTIDE SEQUENCE [LARGE SCALE GENOMIC DNA]</scope>
    <source>
        <strain evidence="1">Ta-2019</strain>
    </source>
</reference>
<accession>A0AA38CPE9</accession>
<name>A0AA38CPE9_TAXCH</name>
<sequence length="63" mass="7351">MGVFERAWERSEQDRNLQTVWAFSTKCLKRQEGSSEVGMRDNKLSCTREDCRSDLGDATFQIF</sequence>
<dbReference type="AlphaFoldDB" id="A0AA38CPE9"/>
<gene>
    <name evidence="1" type="ORF">KI387_012337</name>
</gene>
<evidence type="ECO:0000313" key="1">
    <source>
        <dbReference type="EMBL" id="KAH9300754.1"/>
    </source>
</evidence>
<proteinExistence type="predicted"/>
<protein>
    <submittedName>
        <fullName evidence="1">Uncharacterized protein</fullName>
    </submittedName>
</protein>